<sequence>MSNLEQSGEDFARLCNTQDSCRSDSAPAALLAPKERVHWWGEHYTANLQRSPGALPKGGPADNYKPFNKHSLASHRGILMLSREANRTPNETEMKTHGERESYNISYPIGNMDRNCKSNKGTPDSLRRMEAEKEMTTAELRI</sequence>
<name>A0A6A5EUA4_PERFL</name>
<evidence type="ECO:0000313" key="2">
    <source>
        <dbReference type="EMBL" id="KAF1377742.1"/>
    </source>
</evidence>
<dbReference type="Proteomes" id="UP000465112">
    <property type="component" value="Chromosome 17"/>
</dbReference>
<proteinExistence type="predicted"/>
<evidence type="ECO:0000313" key="3">
    <source>
        <dbReference type="Proteomes" id="UP000465112"/>
    </source>
</evidence>
<feature type="compositionally biased region" description="Basic and acidic residues" evidence="1">
    <location>
        <begin position="84"/>
        <end position="102"/>
    </location>
</feature>
<accession>A0A6A5EUA4</accession>
<gene>
    <name evidence="2" type="ORF">PFLUV_G00203890</name>
</gene>
<feature type="region of interest" description="Disordered" evidence="1">
    <location>
        <begin position="50"/>
        <end position="69"/>
    </location>
</feature>
<organism evidence="2 3">
    <name type="scientific">Perca fluviatilis</name>
    <name type="common">European perch</name>
    <dbReference type="NCBI Taxonomy" id="8168"/>
    <lineage>
        <taxon>Eukaryota</taxon>
        <taxon>Metazoa</taxon>
        <taxon>Chordata</taxon>
        <taxon>Craniata</taxon>
        <taxon>Vertebrata</taxon>
        <taxon>Euteleostomi</taxon>
        <taxon>Actinopterygii</taxon>
        <taxon>Neopterygii</taxon>
        <taxon>Teleostei</taxon>
        <taxon>Neoteleostei</taxon>
        <taxon>Acanthomorphata</taxon>
        <taxon>Eupercaria</taxon>
        <taxon>Perciformes</taxon>
        <taxon>Percoidei</taxon>
        <taxon>Percidae</taxon>
        <taxon>Percinae</taxon>
        <taxon>Perca</taxon>
    </lineage>
</organism>
<dbReference type="AlphaFoldDB" id="A0A6A5EUA4"/>
<reference evidence="2 3" key="1">
    <citation type="submission" date="2019-06" db="EMBL/GenBank/DDBJ databases">
        <title>A chromosome-scale genome assembly of the European perch, Perca fluviatilis.</title>
        <authorList>
            <person name="Roques C."/>
            <person name="Zahm M."/>
            <person name="Cabau C."/>
            <person name="Klopp C."/>
            <person name="Bouchez O."/>
            <person name="Donnadieu C."/>
            <person name="Kuhl H."/>
            <person name="Gislard M."/>
            <person name="Guendouz S."/>
            <person name="Journot L."/>
            <person name="Haffray P."/>
            <person name="Bestin A."/>
            <person name="Morvezen R."/>
            <person name="Feron R."/>
            <person name="Wen M."/>
            <person name="Jouanno E."/>
            <person name="Herpin A."/>
            <person name="Schartl M."/>
            <person name="Postlethwait J."/>
            <person name="Schaerlinger B."/>
            <person name="Chardard D."/>
            <person name="Lecocq T."/>
            <person name="Poncet C."/>
            <person name="Jaffrelo L."/>
            <person name="Lampietro C."/>
            <person name="Guiguen Y."/>
        </authorList>
    </citation>
    <scope>NUCLEOTIDE SEQUENCE [LARGE SCALE GENOMIC DNA]</scope>
    <source>
        <tissue evidence="2">Blood</tissue>
    </source>
</reference>
<evidence type="ECO:0000256" key="1">
    <source>
        <dbReference type="SAM" id="MobiDB-lite"/>
    </source>
</evidence>
<protein>
    <submittedName>
        <fullName evidence="2">Uncharacterized protein</fullName>
    </submittedName>
</protein>
<keyword evidence="3" id="KW-1185">Reference proteome</keyword>
<dbReference type="EMBL" id="VHII01000017">
    <property type="protein sequence ID" value="KAF1377742.1"/>
    <property type="molecule type" value="Genomic_DNA"/>
</dbReference>
<comment type="caution">
    <text evidence="2">The sequence shown here is derived from an EMBL/GenBank/DDBJ whole genome shotgun (WGS) entry which is preliminary data.</text>
</comment>
<feature type="region of interest" description="Disordered" evidence="1">
    <location>
        <begin position="83"/>
        <end position="125"/>
    </location>
</feature>